<evidence type="ECO:0000313" key="2">
    <source>
        <dbReference type="Proteomes" id="UP001243009"/>
    </source>
</evidence>
<dbReference type="RefSeq" id="WP_305108326.1">
    <property type="nucleotide sequence ID" value="NZ_JAUTWS010000092.1"/>
</dbReference>
<name>A0ABT9EB84_9PROT</name>
<dbReference type="Proteomes" id="UP001243009">
    <property type="component" value="Unassembled WGS sequence"/>
</dbReference>
<sequence>MEPQPETDFPATLSRWVQEIMLSIPGAARSTLAELIVGAMLARSGPVTRAILALTPRLSWQAYHWMLERGRFRLLGLVAALCG</sequence>
<organism evidence="1 2">
    <name type="scientific">Paracraurococcus lichenis</name>
    <dbReference type="NCBI Taxonomy" id="3064888"/>
    <lineage>
        <taxon>Bacteria</taxon>
        <taxon>Pseudomonadati</taxon>
        <taxon>Pseudomonadota</taxon>
        <taxon>Alphaproteobacteria</taxon>
        <taxon>Acetobacterales</taxon>
        <taxon>Roseomonadaceae</taxon>
        <taxon>Paracraurococcus</taxon>
    </lineage>
</organism>
<proteinExistence type="predicted"/>
<evidence type="ECO:0000313" key="1">
    <source>
        <dbReference type="EMBL" id="MDO9713471.1"/>
    </source>
</evidence>
<comment type="caution">
    <text evidence="1">The sequence shown here is derived from an EMBL/GenBank/DDBJ whole genome shotgun (WGS) entry which is preliminary data.</text>
</comment>
<reference evidence="1 2" key="1">
    <citation type="submission" date="2023-08" db="EMBL/GenBank/DDBJ databases">
        <title>The draft genome sequence of Paracraurococcus sp. LOR1-02.</title>
        <authorList>
            <person name="Kingkaew E."/>
            <person name="Tanasupawat S."/>
        </authorList>
    </citation>
    <scope>NUCLEOTIDE SEQUENCE [LARGE SCALE GENOMIC DNA]</scope>
    <source>
        <strain evidence="1 2">LOR1-02</strain>
    </source>
</reference>
<feature type="non-terminal residue" evidence="1">
    <location>
        <position position="83"/>
    </location>
</feature>
<protein>
    <submittedName>
        <fullName evidence="1">Uncharacterized protein</fullName>
    </submittedName>
</protein>
<dbReference type="EMBL" id="JAUTWS010000092">
    <property type="protein sequence ID" value="MDO9713471.1"/>
    <property type="molecule type" value="Genomic_DNA"/>
</dbReference>
<accession>A0ABT9EB84</accession>
<gene>
    <name evidence="1" type="ORF">Q7A36_34415</name>
</gene>
<keyword evidence="2" id="KW-1185">Reference proteome</keyword>